<reference evidence="8" key="1">
    <citation type="submission" date="2014-08" db="EMBL/GenBank/DDBJ databases">
        <authorList>
            <person name="Murali S."/>
            <person name="Richards S."/>
            <person name="Bandaranaike D."/>
            <person name="Bellair M."/>
            <person name="Blankenburg K."/>
            <person name="Chao H."/>
            <person name="Dinh H."/>
            <person name="Doddapaneni H."/>
            <person name="Dugan-Rocha S."/>
            <person name="Elkadiri S."/>
            <person name="Gnanaolivu R."/>
            <person name="Hughes D."/>
            <person name="Lee S."/>
            <person name="Li M."/>
            <person name="Ming W."/>
            <person name="Munidasa M."/>
            <person name="Muniz J."/>
            <person name="Nguyen L."/>
            <person name="Osuji N."/>
            <person name="Pu L.-L."/>
            <person name="Puazo M."/>
            <person name="Skinner E."/>
            <person name="Qu C."/>
            <person name="Quiroz J."/>
            <person name="Raj R."/>
            <person name="Weissenberger G."/>
            <person name="Xin Y."/>
            <person name="Zou X."/>
            <person name="Han Y."/>
            <person name="Worley K."/>
            <person name="Muzny D."/>
            <person name="Gibbs R."/>
        </authorList>
    </citation>
    <scope>NUCLEOTIDE SEQUENCE</scope>
    <source>
        <strain evidence="8">HAZT.00-mixed</strain>
        <tissue evidence="8">Whole organism</tissue>
    </source>
</reference>
<dbReference type="EMBL" id="JQDR03005287">
    <property type="protein sequence ID" value="KAA0201630.1"/>
    <property type="molecule type" value="Genomic_DNA"/>
</dbReference>
<evidence type="ECO:0000259" key="7">
    <source>
        <dbReference type="PROSITE" id="PS51188"/>
    </source>
</evidence>
<keyword evidence="4 5" id="KW-0862">Zinc</keyword>
<protein>
    <recommendedName>
        <fullName evidence="7">CR-type domain-containing protein</fullName>
    </recommendedName>
</protein>
<dbReference type="SUPFAM" id="SSF57938">
    <property type="entry name" value="DnaJ/Hsp40 cysteine-rich domain"/>
    <property type="match status" value="1"/>
</dbReference>
<dbReference type="Proteomes" id="UP000711488">
    <property type="component" value="Unassembled WGS sequence"/>
</dbReference>
<dbReference type="InterPro" id="IPR001305">
    <property type="entry name" value="HSP_DnaJ_Cys-rich_dom"/>
</dbReference>
<dbReference type="InterPro" id="IPR008971">
    <property type="entry name" value="HSP40/DnaJ_pept-bd"/>
</dbReference>
<dbReference type="InterPro" id="IPR044713">
    <property type="entry name" value="DNJA1/2-like"/>
</dbReference>
<keyword evidence="2" id="KW-0677">Repeat</keyword>
<evidence type="ECO:0000256" key="4">
    <source>
        <dbReference type="ARBA" id="ARBA00022833"/>
    </source>
</evidence>
<evidence type="ECO:0000256" key="2">
    <source>
        <dbReference type="ARBA" id="ARBA00022737"/>
    </source>
</evidence>
<dbReference type="PANTHER" id="PTHR43888">
    <property type="entry name" value="DNAJ-LIKE-2, ISOFORM A-RELATED"/>
    <property type="match status" value="1"/>
</dbReference>
<dbReference type="Pfam" id="PF01556">
    <property type="entry name" value="DnaJ_C"/>
    <property type="match status" value="1"/>
</dbReference>
<dbReference type="Gene3D" id="2.10.230.10">
    <property type="entry name" value="Heat shock protein DnaJ, cysteine-rich domain"/>
    <property type="match status" value="1"/>
</dbReference>
<proteinExistence type="predicted"/>
<evidence type="ECO:0000313" key="8">
    <source>
        <dbReference type="EMBL" id="KAA0201630.1"/>
    </source>
</evidence>
<evidence type="ECO:0000256" key="1">
    <source>
        <dbReference type="ARBA" id="ARBA00022723"/>
    </source>
</evidence>
<name>A0A6A0H7A2_HYAAZ</name>
<reference evidence="8" key="2">
    <citation type="journal article" date="2018" name="Environ. Sci. Technol.">
        <title>The Toxicogenome of Hyalella azteca: A Model for Sediment Ecotoxicology and Evolutionary Toxicology.</title>
        <authorList>
            <person name="Poynton H.C."/>
            <person name="Hasenbein S."/>
            <person name="Benoit J.B."/>
            <person name="Sepulveda M.S."/>
            <person name="Poelchau M.F."/>
            <person name="Hughes D.S.T."/>
            <person name="Murali S.C."/>
            <person name="Chen S."/>
            <person name="Glastad K.M."/>
            <person name="Goodisman M.A.D."/>
            <person name="Werren J.H."/>
            <person name="Vineis J.H."/>
            <person name="Bowen J.L."/>
            <person name="Friedrich M."/>
            <person name="Jones J."/>
            <person name="Robertson H.M."/>
            <person name="Feyereisen R."/>
            <person name="Mechler-Hickson A."/>
            <person name="Mathers N."/>
            <person name="Lee C.E."/>
            <person name="Colbourne J.K."/>
            <person name="Biales A."/>
            <person name="Johnston J.S."/>
            <person name="Wellborn G.A."/>
            <person name="Rosendale A.J."/>
            <person name="Cridge A.G."/>
            <person name="Munoz-Torres M.C."/>
            <person name="Bain P.A."/>
            <person name="Manny A.R."/>
            <person name="Major K.M."/>
            <person name="Lambert F.N."/>
            <person name="Vulpe C.D."/>
            <person name="Tuck P."/>
            <person name="Blalock B.J."/>
            <person name="Lin Y.Y."/>
            <person name="Smith M.E."/>
            <person name="Ochoa-Acuna H."/>
            <person name="Chen M.M."/>
            <person name="Childers C.P."/>
            <person name="Qu J."/>
            <person name="Dugan S."/>
            <person name="Lee S.L."/>
            <person name="Chao H."/>
            <person name="Dinh H."/>
            <person name="Han Y."/>
            <person name="Doddapaneni H."/>
            <person name="Worley K.C."/>
            <person name="Muzny D.M."/>
            <person name="Gibbs R.A."/>
            <person name="Richards S."/>
        </authorList>
    </citation>
    <scope>NUCLEOTIDE SEQUENCE</scope>
    <source>
        <strain evidence="8">HAZT.00-mixed</strain>
        <tissue evidence="8">Whole organism</tissue>
    </source>
</reference>
<gene>
    <name evidence="8" type="ORF">HAZT_HAZT005846</name>
</gene>
<keyword evidence="3 5" id="KW-0863">Zinc-finger</keyword>
<evidence type="ECO:0000256" key="6">
    <source>
        <dbReference type="SAM" id="MobiDB-lite"/>
    </source>
</evidence>
<dbReference type="GO" id="GO:0030544">
    <property type="term" value="F:Hsp70 protein binding"/>
    <property type="evidence" value="ECO:0007669"/>
    <property type="project" value="InterPro"/>
</dbReference>
<feature type="zinc finger region" description="CR-type" evidence="5">
    <location>
        <begin position="1"/>
        <end position="80"/>
    </location>
</feature>
<feature type="region of interest" description="Disordered" evidence="6">
    <location>
        <begin position="178"/>
        <end position="220"/>
    </location>
</feature>
<keyword evidence="1 5" id="KW-0479">Metal-binding</keyword>
<organism evidence="8">
    <name type="scientific">Hyalella azteca</name>
    <name type="common">Amphipod</name>
    <dbReference type="NCBI Taxonomy" id="294128"/>
    <lineage>
        <taxon>Eukaryota</taxon>
        <taxon>Metazoa</taxon>
        <taxon>Ecdysozoa</taxon>
        <taxon>Arthropoda</taxon>
        <taxon>Crustacea</taxon>
        <taxon>Multicrustacea</taxon>
        <taxon>Malacostraca</taxon>
        <taxon>Eumalacostraca</taxon>
        <taxon>Peracarida</taxon>
        <taxon>Amphipoda</taxon>
        <taxon>Senticaudata</taxon>
        <taxon>Talitrida</taxon>
        <taxon>Talitroidea</taxon>
        <taxon>Hyalellidae</taxon>
        <taxon>Hyalella</taxon>
    </lineage>
</organism>
<dbReference type="AlphaFoldDB" id="A0A6A0H7A2"/>
<accession>A0A6A0H7A2</accession>
<evidence type="ECO:0000256" key="3">
    <source>
        <dbReference type="ARBA" id="ARBA00022771"/>
    </source>
</evidence>
<dbReference type="GO" id="GO:0006457">
    <property type="term" value="P:protein folding"/>
    <property type="evidence" value="ECO:0007669"/>
    <property type="project" value="InterPro"/>
</dbReference>
<dbReference type="FunFam" id="2.10.230.10:FF:000001">
    <property type="entry name" value="DnaJ subfamily A member 2"/>
    <property type="match status" value="1"/>
</dbReference>
<feature type="domain" description="CR-type" evidence="7">
    <location>
        <begin position="1"/>
        <end position="80"/>
    </location>
</feature>
<dbReference type="InterPro" id="IPR036410">
    <property type="entry name" value="HSP_DnaJ_Cys-rich_dom_sf"/>
</dbReference>
<dbReference type="GO" id="GO:0008270">
    <property type="term" value="F:zinc ion binding"/>
    <property type="evidence" value="ECO:0007669"/>
    <property type="project" value="UniProtKB-KW"/>
</dbReference>
<dbReference type="Gene3D" id="2.60.260.20">
    <property type="entry name" value="Urease metallochaperone UreE, N-terminal domain"/>
    <property type="match status" value="1"/>
</dbReference>
<comment type="caution">
    <text evidence="8">The sequence shown here is derived from an EMBL/GenBank/DDBJ whole genome shotgun (WGS) entry which is preliminary data.</text>
</comment>
<evidence type="ECO:0000256" key="5">
    <source>
        <dbReference type="PROSITE-ProRule" id="PRU00546"/>
    </source>
</evidence>
<dbReference type="SUPFAM" id="SSF49493">
    <property type="entry name" value="HSP40/DnaJ peptide-binding domain"/>
    <property type="match status" value="1"/>
</dbReference>
<dbReference type="PROSITE" id="PS51188">
    <property type="entry name" value="ZF_CR"/>
    <property type="match status" value="1"/>
</dbReference>
<feature type="compositionally biased region" description="Acidic residues" evidence="6">
    <location>
        <begin position="205"/>
        <end position="214"/>
    </location>
</feature>
<sequence length="220" mass="23877">MHISRKRTCHSCRGRGGREGGATEKCSSCQGSGVKKMYQQLGMGLVEMHGTCQDCQGAGCVLAAADRCSVCEGQRVAVESKIVEVEIEAGAGEGSKIILVGEGDQLPNKDAAGDVHIVLKEKEHKVFRRTGLDLETDVKVDIPERIDPSLCPKLEEILGERMEIVLKGDEEEVNLMPYEGQRVSGDREQRWGGRNTPGGTAQDSEGFEFGESDEPPCRQS</sequence>
<dbReference type="CDD" id="cd10719">
    <property type="entry name" value="DnaJ_zf"/>
    <property type="match status" value="1"/>
</dbReference>
<dbReference type="InterPro" id="IPR002939">
    <property type="entry name" value="DnaJ_C"/>
</dbReference>
<dbReference type="GO" id="GO:0051082">
    <property type="term" value="F:unfolded protein binding"/>
    <property type="evidence" value="ECO:0007669"/>
    <property type="project" value="InterPro"/>
</dbReference>
<reference evidence="8" key="3">
    <citation type="submission" date="2019-06" db="EMBL/GenBank/DDBJ databases">
        <authorList>
            <person name="Poynton C."/>
            <person name="Hasenbein S."/>
            <person name="Benoit J.B."/>
            <person name="Sepulveda M.S."/>
            <person name="Poelchau M.F."/>
            <person name="Murali S.C."/>
            <person name="Chen S."/>
            <person name="Glastad K.M."/>
            <person name="Werren J.H."/>
            <person name="Vineis J.H."/>
            <person name="Bowen J.L."/>
            <person name="Friedrich M."/>
            <person name="Jones J."/>
            <person name="Robertson H.M."/>
            <person name="Feyereisen R."/>
            <person name="Mechler-Hickson A."/>
            <person name="Mathers N."/>
            <person name="Lee C.E."/>
            <person name="Colbourne J.K."/>
            <person name="Biales A."/>
            <person name="Johnston J.S."/>
            <person name="Wellborn G.A."/>
            <person name="Rosendale A.J."/>
            <person name="Cridge A.G."/>
            <person name="Munoz-Torres M.C."/>
            <person name="Bain P.A."/>
            <person name="Manny A.R."/>
            <person name="Major K.M."/>
            <person name="Lambert F.N."/>
            <person name="Vulpe C.D."/>
            <person name="Tuck P."/>
            <person name="Blalock B.J."/>
            <person name="Lin Y.-Y."/>
            <person name="Smith M.E."/>
            <person name="Ochoa-Acuna H."/>
            <person name="Chen M.-J.M."/>
            <person name="Childers C.P."/>
            <person name="Qu J."/>
            <person name="Dugan S."/>
            <person name="Lee S.L."/>
            <person name="Chao H."/>
            <person name="Dinh H."/>
            <person name="Han Y."/>
            <person name="Doddapaneni H."/>
            <person name="Worley K.C."/>
            <person name="Muzny D.M."/>
            <person name="Gibbs R.A."/>
            <person name="Richards S."/>
        </authorList>
    </citation>
    <scope>NUCLEOTIDE SEQUENCE</scope>
    <source>
        <strain evidence="8">HAZT.00-mixed</strain>
        <tissue evidence="8">Whole organism</tissue>
    </source>
</reference>
<dbReference type="OrthoDB" id="10250354at2759"/>